<protein>
    <submittedName>
        <fullName evidence="1">DUF1203 domain-containing protein</fullName>
    </submittedName>
</protein>
<dbReference type="InterPro" id="IPR009593">
    <property type="entry name" value="DUF1203"/>
</dbReference>
<sequence length="161" mass="17548">MPLTYQPYDSDWVAAIRSGAPDANGQPAERSISDGGGNPCRHCLDEIPKGAPMLICAARPFPELQPYAEAGPIFLCADACVAYSGTSQPPVLKNRSECLLKAYGSNNRIIYGSGRITPTSEVESYCETLFSDEKVAYVDVRSATNNCFTFRITRRNDPSSR</sequence>
<reference evidence="1 2" key="1">
    <citation type="submission" date="2024-09" db="EMBL/GenBank/DDBJ databases">
        <authorList>
            <person name="Sun Q."/>
            <person name="Mori K."/>
        </authorList>
    </citation>
    <scope>NUCLEOTIDE SEQUENCE [LARGE SCALE GENOMIC DNA]</scope>
    <source>
        <strain evidence="1 2">CECT 8726</strain>
    </source>
</reference>
<accession>A0ABV5JJW4</accession>
<organism evidence="1 2">
    <name type="scientific">Pseudohalocynthiibacter aestuariivivens</name>
    <dbReference type="NCBI Taxonomy" id="1591409"/>
    <lineage>
        <taxon>Bacteria</taxon>
        <taxon>Pseudomonadati</taxon>
        <taxon>Pseudomonadota</taxon>
        <taxon>Alphaproteobacteria</taxon>
        <taxon>Rhodobacterales</taxon>
        <taxon>Paracoccaceae</taxon>
        <taxon>Pseudohalocynthiibacter</taxon>
    </lineage>
</organism>
<dbReference type="PIRSF" id="PIRSF034110">
    <property type="entry name" value="DUF1203"/>
    <property type="match status" value="1"/>
</dbReference>
<proteinExistence type="predicted"/>
<dbReference type="Proteomes" id="UP001589683">
    <property type="component" value="Unassembled WGS sequence"/>
</dbReference>
<evidence type="ECO:0000313" key="1">
    <source>
        <dbReference type="EMBL" id="MFB9233420.1"/>
    </source>
</evidence>
<gene>
    <name evidence="1" type="ORF">ACFFUT_16630</name>
</gene>
<dbReference type="EMBL" id="JBHMEA010000049">
    <property type="protein sequence ID" value="MFB9233420.1"/>
    <property type="molecule type" value="Genomic_DNA"/>
</dbReference>
<evidence type="ECO:0000313" key="2">
    <source>
        <dbReference type="Proteomes" id="UP001589683"/>
    </source>
</evidence>
<dbReference type="Pfam" id="PF06718">
    <property type="entry name" value="DUF1203"/>
    <property type="match status" value="1"/>
</dbReference>
<dbReference type="RefSeq" id="WP_343229448.1">
    <property type="nucleotide sequence ID" value="NZ_JAGFNU010000003.1"/>
</dbReference>
<keyword evidence="2" id="KW-1185">Reference proteome</keyword>
<comment type="caution">
    <text evidence="1">The sequence shown here is derived from an EMBL/GenBank/DDBJ whole genome shotgun (WGS) entry which is preliminary data.</text>
</comment>
<name>A0ABV5JJW4_9RHOB</name>